<dbReference type="AlphaFoldDB" id="I2E1W6"/>
<keyword evidence="2" id="KW-0614">Plasmid</keyword>
<organism evidence="2">
    <name type="scientific">Rhizobium meliloti</name>
    <name type="common">Ensifer meliloti</name>
    <name type="synonym">Sinorhizobium meliloti</name>
    <dbReference type="NCBI Taxonomy" id="382"/>
    <lineage>
        <taxon>Bacteria</taxon>
        <taxon>Pseudomonadati</taxon>
        <taxon>Pseudomonadota</taxon>
        <taxon>Alphaproteobacteria</taxon>
        <taxon>Hyphomicrobiales</taxon>
        <taxon>Rhizobiaceae</taxon>
        <taxon>Sinorhizobium/Ensifer group</taxon>
        <taxon>Sinorhizobium</taxon>
    </lineage>
</organism>
<feature type="region of interest" description="Disordered" evidence="1">
    <location>
        <begin position="1"/>
        <end position="24"/>
    </location>
</feature>
<gene>
    <name evidence="2" type="ORF">pHRC017_0408</name>
</gene>
<evidence type="ECO:0000256" key="1">
    <source>
        <dbReference type="SAM" id="MobiDB-lite"/>
    </source>
</evidence>
<geneLocation type="plasmid" evidence="2">
    <name>pHRC017</name>
</geneLocation>
<protein>
    <submittedName>
        <fullName evidence="2">Uncharacterized protein</fullName>
    </submittedName>
</protein>
<name>I2E1W6_RHIML</name>
<evidence type="ECO:0000313" key="2">
    <source>
        <dbReference type="EMBL" id="AFJ91484.1"/>
    </source>
</evidence>
<dbReference type="EMBL" id="JQ665880">
    <property type="protein sequence ID" value="AFJ91484.1"/>
    <property type="molecule type" value="Genomic_DNA"/>
</dbReference>
<proteinExistence type="predicted"/>
<accession>I2E1W6</accession>
<sequence length="53" mass="5413">MVIKGKGKSFPVNSGTEKTGMTGVGSLGTNVAVGDLIVSPPLTKGDLQLRRTV</sequence>
<reference evidence="2" key="1">
    <citation type="journal article" date="2012" name="Mol. Plant Microbe Interact.">
        <title>Rhizobial plasmids that cause impaired symbiotic nitrogen fixation and enhanced host invasion.</title>
        <authorList>
            <person name="Crook M.B."/>
            <person name="Lindsay D.P."/>
            <person name="Biggs M.B."/>
            <person name="Bentley J.S."/>
            <person name="Price J.C."/>
            <person name="Clement S.C."/>
            <person name="Clement M.J."/>
            <person name="Long S.R."/>
            <person name="Griffitts J.S."/>
        </authorList>
    </citation>
    <scope>NUCLEOTIDE SEQUENCE</scope>
    <source>
        <strain evidence="2">C017</strain>
        <plasmid evidence="2">pHRC017</plasmid>
    </source>
</reference>